<proteinExistence type="predicted"/>
<dbReference type="OrthoDB" id="6096944at2759"/>
<keyword evidence="1" id="KW-0732">Signal</keyword>
<reference evidence="2" key="2">
    <citation type="submission" date="2020-11" db="EMBL/GenBank/DDBJ databases">
        <authorList>
            <person name="McCartney M.A."/>
            <person name="Auch B."/>
            <person name="Kono T."/>
            <person name="Mallez S."/>
            <person name="Becker A."/>
            <person name="Gohl D.M."/>
            <person name="Silverstein K.A.T."/>
            <person name="Koren S."/>
            <person name="Bechman K.B."/>
            <person name="Herman A."/>
            <person name="Abrahante J.E."/>
            <person name="Garbe J."/>
        </authorList>
    </citation>
    <scope>NUCLEOTIDE SEQUENCE</scope>
    <source>
        <strain evidence="2">Duluth1</strain>
        <tissue evidence="2">Whole animal</tissue>
    </source>
</reference>
<accession>A0A9D4JV35</accession>
<evidence type="ECO:0000313" key="3">
    <source>
        <dbReference type="Proteomes" id="UP000828390"/>
    </source>
</evidence>
<dbReference type="Proteomes" id="UP000828390">
    <property type="component" value="Unassembled WGS sequence"/>
</dbReference>
<evidence type="ECO:0000313" key="2">
    <source>
        <dbReference type="EMBL" id="KAH3821377.1"/>
    </source>
</evidence>
<protein>
    <submittedName>
        <fullName evidence="2">Uncharacterized protein</fullName>
    </submittedName>
</protein>
<feature type="signal peptide" evidence="1">
    <location>
        <begin position="1"/>
        <end position="21"/>
    </location>
</feature>
<gene>
    <name evidence="2" type="ORF">DPMN_123141</name>
</gene>
<evidence type="ECO:0000256" key="1">
    <source>
        <dbReference type="SAM" id="SignalP"/>
    </source>
</evidence>
<dbReference type="AlphaFoldDB" id="A0A9D4JV35"/>
<organism evidence="2 3">
    <name type="scientific">Dreissena polymorpha</name>
    <name type="common">Zebra mussel</name>
    <name type="synonym">Mytilus polymorpha</name>
    <dbReference type="NCBI Taxonomy" id="45954"/>
    <lineage>
        <taxon>Eukaryota</taxon>
        <taxon>Metazoa</taxon>
        <taxon>Spiralia</taxon>
        <taxon>Lophotrochozoa</taxon>
        <taxon>Mollusca</taxon>
        <taxon>Bivalvia</taxon>
        <taxon>Autobranchia</taxon>
        <taxon>Heteroconchia</taxon>
        <taxon>Euheterodonta</taxon>
        <taxon>Imparidentia</taxon>
        <taxon>Neoheterodontei</taxon>
        <taxon>Myida</taxon>
        <taxon>Dreissenoidea</taxon>
        <taxon>Dreissenidae</taxon>
        <taxon>Dreissena</taxon>
    </lineage>
</organism>
<reference evidence="2" key="1">
    <citation type="journal article" date="2019" name="bioRxiv">
        <title>The Genome of the Zebra Mussel, Dreissena polymorpha: A Resource for Invasive Species Research.</title>
        <authorList>
            <person name="McCartney M.A."/>
            <person name="Auch B."/>
            <person name="Kono T."/>
            <person name="Mallez S."/>
            <person name="Zhang Y."/>
            <person name="Obille A."/>
            <person name="Becker A."/>
            <person name="Abrahante J.E."/>
            <person name="Garbe J."/>
            <person name="Badalamenti J.P."/>
            <person name="Herman A."/>
            <person name="Mangelson H."/>
            <person name="Liachko I."/>
            <person name="Sullivan S."/>
            <person name="Sone E.D."/>
            <person name="Koren S."/>
            <person name="Silverstein K.A.T."/>
            <person name="Beckman K.B."/>
            <person name="Gohl D.M."/>
        </authorList>
    </citation>
    <scope>NUCLEOTIDE SEQUENCE</scope>
    <source>
        <strain evidence="2">Duluth1</strain>
        <tissue evidence="2">Whole animal</tissue>
    </source>
</reference>
<name>A0A9D4JV35_DREPO</name>
<keyword evidence="3" id="KW-1185">Reference proteome</keyword>
<sequence length="189" mass="20776">MGCRLLLLFLSLCILPTALEGLQCPSCTYVNTSANIPSLIRKAIESILSLFQDDKCSRPINGPTPGIVEETCEPPTGKIARCSFYKGSIDFELYVTKMPLQIYTRGCYYSLPANVPSNGCHNRNQINEDKSFLQQAMAKVSSNLELVSFKGDVCLCSDTYCQTSGSLSVFCSACLVLSMFSLVLVRLMH</sequence>
<comment type="caution">
    <text evidence="2">The sequence shown here is derived from an EMBL/GenBank/DDBJ whole genome shotgun (WGS) entry which is preliminary data.</text>
</comment>
<dbReference type="EMBL" id="JAIWYP010000005">
    <property type="protein sequence ID" value="KAH3821377.1"/>
    <property type="molecule type" value="Genomic_DNA"/>
</dbReference>
<feature type="chain" id="PRO_5038459924" evidence="1">
    <location>
        <begin position="22"/>
        <end position="189"/>
    </location>
</feature>